<evidence type="ECO:0000256" key="2">
    <source>
        <dbReference type="ARBA" id="ARBA00022475"/>
    </source>
</evidence>
<feature type="transmembrane region" description="Helical" evidence="6">
    <location>
        <begin position="57"/>
        <end position="77"/>
    </location>
</feature>
<evidence type="ECO:0000313" key="8">
    <source>
        <dbReference type="Proteomes" id="UP000824124"/>
    </source>
</evidence>
<feature type="transmembrane region" description="Helical" evidence="6">
    <location>
        <begin position="184"/>
        <end position="204"/>
    </location>
</feature>
<dbReference type="AlphaFoldDB" id="A0A9D1HJ42"/>
<keyword evidence="5 6" id="KW-0472">Membrane</keyword>
<reference evidence="7" key="2">
    <citation type="journal article" date="2021" name="PeerJ">
        <title>Extensive microbial diversity within the chicken gut microbiome revealed by metagenomics and culture.</title>
        <authorList>
            <person name="Gilroy R."/>
            <person name="Ravi A."/>
            <person name="Getino M."/>
            <person name="Pursley I."/>
            <person name="Horton D.L."/>
            <person name="Alikhan N.F."/>
            <person name="Baker D."/>
            <person name="Gharbi K."/>
            <person name="Hall N."/>
            <person name="Watson M."/>
            <person name="Adriaenssens E.M."/>
            <person name="Foster-Nyarko E."/>
            <person name="Jarju S."/>
            <person name="Secka A."/>
            <person name="Antonio M."/>
            <person name="Oren A."/>
            <person name="Chaudhuri R.R."/>
            <person name="La Ragione R."/>
            <person name="Hildebrand F."/>
            <person name="Pallen M.J."/>
        </authorList>
    </citation>
    <scope>NUCLEOTIDE SEQUENCE</scope>
    <source>
        <strain evidence="7">2830</strain>
    </source>
</reference>
<evidence type="ECO:0000256" key="6">
    <source>
        <dbReference type="SAM" id="Phobius"/>
    </source>
</evidence>
<evidence type="ECO:0000256" key="1">
    <source>
        <dbReference type="ARBA" id="ARBA00004651"/>
    </source>
</evidence>
<dbReference type="PANTHER" id="PTHR32196:SF69">
    <property type="entry name" value="BRANCHED-CHAIN AMINO ACID TRANSPORT SYSTEM, PERMEASE PROTEIN"/>
    <property type="match status" value="1"/>
</dbReference>
<gene>
    <name evidence="7" type="ORF">IAB00_01955</name>
</gene>
<sequence>MTNQLLGAVELGLVYGLMVLGVFITFRILKIPDLTVDGSITLGMAVSAMITNAGHPILAIFIALAAGALAGSCTAFFQTKVKIPSILAGIMTMSALYSINLLIMNNGTPNISILGADTVFSLFQDLTGLSKHASMIIAGLIICGIVVALVEFFFTTHTGLCICATGDNEAMVRATSVSTTKMKWIALALANGCVAISGAVYTQYMGYADVTAGSGTIVIGFASVIIGETLCVKRSLPVGFVSAIVGSVAYRLIIAVAIKTNLFPTYFLKLISVLIIAVALAVGPVKAAMTERRNKIRRERENAANS</sequence>
<feature type="transmembrane region" description="Helical" evidence="6">
    <location>
        <begin position="135"/>
        <end position="163"/>
    </location>
</feature>
<name>A0A9D1HJ42_9FIRM</name>
<dbReference type="GO" id="GO:0022857">
    <property type="term" value="F:transmembrane transporter activity"/>
    <property type="evidence" value="ECO:0007669"/>
    <property type="project" value="InterPro"/>
</dbReference>
<comment type="caution">
    <text evidence="7">The sequence shown here is derived from an EMBL/GenBank/DDBJ whole genome shotgun (WGS) entry which is preliminary data.</text>
</comment>
<keyword evidence="2" id="KW-1003">Cell membrane</keyword>
<dbReference type="PANTHER" id="PTHR32196">
    <property type="entry name" value="ABC TRANSPORTER PERMEASE PROTEIN YPHD-RELATED-RELATED"/>
    <property type="match status" value="1"/>
</dbReference>
<dbReference type="GO" id="GO:0005886">
    <property type="term" value="C:plasma membrane"/>
    <property type="evidence" value="ECO:0007669"/>
    <property type="project" value="UniProtKB-SubCell"/>
</dbReference>
<dbReference type="InterPro" id="IPR001851">
    <property type="entry name" value="ABC_transp_permease"/>
</dbReference>
<dbReference type="EMBL" id="DVMH01000012">
    <property type="protein sequence ID" value="HIU10009.1"/>
    <property type="molecule type" value="Genomic_DNA"/>
</dbReference>
<organism evidence="7 8">
    <name type="scientific">Candidatus Avidehalobacter gallistercoris</name>
    <dbReference type="NCBI Taxonomy" id="2840694"/>
    <lineage>
        <taxon>Bacteria</taxon>
        <taxon>Bacillati</taxon>
        <taxon>Bacillota</taxon>
        <taxon>Clostridia</taxon>
        <taxon>Eubacteriales</taxon>
        <taxon>Peptococcaceae</taxon>
        <taxon>Peptococcaceae incertae sedis</taxon>
        <taxon>Candidatus Avidehalobacter</taxon>
    </lineage>
</organism>
<proteinExistence type="predicted"/>
<comment type="subcellular location">
    <subcellularLocation>
        <location evidence="1">Cell membrane</location>
        <topology evidence="1">Multi-pass membrane protein</topology>
    </subcellularLocation>
</comment>
<keyword evidence="3 6" id="KW-0812">Transmembrane</keyword>
<keyword evidence="4 6" id="KW-1133">Transmembrane helix</keyword>
<accession>A0A9D1HJ42</accession>
<evidence type="ECO:0000256" key="3">
    <source>
        <dbReference type="ARBA" id="ARBA00022692"/>
    </source>
</evidence>
<dbReference type="CDD" id="cd06574">
    <property type="entry name" value="TM_PBP1_branched-chain-AA_like"/>
    <property type="match status" value="1"/>
</dbReference>
<dbReference type="Pfam" id="PF02653">
    <property type="entry name" value="BPD_transp_2"/>
    <property type="match status" value="1"/>
</dbReference>
<feature type="transmembrane region" description="Helical" evidence="6">
    <location>
        <begin position="84"/>
        <end position="104"/>
    </location>
</feature>
<feature type="transmembrane region" description="Helical" evidence="6">
    <location>
        <begin position="270"/>
        <end position="289"/>
    </location>
</feature>
<feature type="transmembrane region" description="Helical" evidence="6">
    <location>
        <begin position="210"/>
        <end position="231"/>
    </location>
</feature>
<feature type="transmembrane region" description="Helical" evidence="6">
    <location>
        <begin position="238"/>
        <end position="258"/>
    </location>
</feature>
<protein>
    <submittedName>
        <fullName evidence="7">ABC transporter permease</fullName>
    </submittedName>
</protein>
<evidence type="ECO:0000313" key="7">
    <source>
        <dbReference type="EMBL" id="HIU10009.1"/>
    </source>
</evidence>
<reference evidence="7" key="1">
    <citation type="submission" date="2020-10" db="EMBL/GenBank/DDBJ databases">
        <authorList>
            <person name="Gilroy R."/>
        </authorList>
    </citation>
    <scope>NUCLEOTIDE SEQUENCE</scope>
    <source>
        <strain evidence="7">2830</strain>
    </source>
</reference>
<feature type="transmembrane region" description="Helical" evidence="6">
    <location>
        <begin position="12"/>
        <end position="29"/>
    </location>
</feature>
<evidence type="ECO:0000256" key="4">
    <source>
        <dbReference type="ARBA" id="ARBA00022989"/>
    </source>
</evidence>
<dbReference type="Proteomes" id="UP000824124">
    <property type="component" value="Unassembled WGS sequence"/>
</dbReference>
<evidence type="ECO:0000256" key="5">
    <source>
        <dbReference type="ARBA" id="ARBA00023136"/>
    </source>
</evidence>